<keyword evidence="2" id="KW-1185">Reference proteome</keyword>
<dbReference type="RefSeq" id="WP_199393764.1">
    <property type="nucleotide sequence ID" value="NZ_JAEMHK010000002.1"/>
</dbReference>
<evidence type="ECO:0008006" key="3">
    <source>
        <dbReference type="Google" id="ProtNLM"/>
    </source>
</evidence>
<evidence type="ECO:0000313" key="1">
    <source>
        <dbReference type="EMBL" id="MBJ6799250.1"/>
    </source>
</evidence>
<dbReference type="Gene3D" id="3.90.1480.10">
    <property type="entry name" value="Alpha-2,3-sialyltransferase"/>
    <property type="match status" value="1"/>
</dbReference>
<sequence length="283" mass="32883">MLVRTQQLLPPVLFRRLEQLLDTWSFRGCPDRVAVAKNVSLKGAARGKRAFLLATGPSIRQEDLQLLKGEDCFSLSNFFLHQHIKDICPRFHFFAPYHPPLVLENYVEWLQLADRTLPQSTAIFLGHATKPMVERYHLFAGREVFYLYLSEHPSTQQVDITRQVLSPQSGPLMILPVLLYMGYREVYLVGCDHSNLRDYKKPMEHFYPKEQDVRKNASDENAWDDVTSTMWQAYNLFSQYEFYKELYRKSGATIVNLSTDSWLDMFEQGRLGDVISHAAARPE</sequence>
<evidence type="ECO:0000313" key="2">
    <source>
        <dbReference type="Proteomes" id="UP000641025"/>
    </source>
</evidence>
<proteinExistence type="predicted"/>
<reference evidence="1 2" key="1">
    <citation type="submission" date="2020-12" db="EMBL/GenBank/DDBJ databases">
        <title>Geomonas sp. Red259, isolated from paddy soil.</title>
        <authorList>
            <person name="Xu Z."/>
            <person name="Zhang Z."/>
            <person name="Masuda Y."/>
            <person name="Itoh H."/>
            <person name="Senoo K."/>
        </authorList>
    </citation>
    <scope>NUCLEOTIDE SEQUENCE [LARGE SCALE GENOMIC DNA]</scope>
    <source>
        <strain evidence="1 2">Red259</strain>
    </source>
</reference>
<dbReference type="EMBL" id="JAEMHK010000002">
    <property type="protein sequence ID" value="MBJ6799250.1"/>
    <property type="molecule type" value="Genomic_DNA"/>
</dbReference>
<organism evidence="1 2">
    <name type="scientific">Geomonas propionica</name>
    <dbReference type="NCBI Taxonomy" id="2798582"/>
    <lineage>
        <taxon>Bacteria</taxon>
        <taxon>Pseudomonadati</taxon>
        <taxon>Thermodesulfobacteriota</taxon>
        <taxon>Desulfuromonadia</taxon>
        <taxon>Geobacterales</taxon>
        <taxon>Geobacteraceae</taxon>
        <taxon>Geomonas</taxon>
    </lineage>
</organism>
<name>A0ABS0YP22_9BACT</name>
<dbReference type="Proteomes" id="UP000641025">
    <property type="component" value="Unassembled WGS sequence"/>
</dbReference>
<protein>
    <recommendedName>
        <fullName evidence="3">DUF115 domain-containing protein</fullName>
    </recommendedName>
</protein>
<gene>
    <name evidence="1" type="ORF">JFN90_03765</name>
</gene>
<accession>A0ABS0YP22</accession>
<comment type="caution">
    <text evidence="1">The sequence shown here is derived from an EMBL/GenBank/DDBJ whole genome shotgun (WGS) entry which is preliminary data.</text>
</comment>